<protein>
    <submittedName>
        <fullName evidence="1">Uncharacterized protein</fullName>
    </submittedName>
</protein>
<name>A0A401RED9_CHIPU</name>
<evidence type="ECO:0000313" key="2">
    <source>
        <dbReference type="Proteomes" id="UP000287033"/>
    </source>
</evidence>
<dbReference type="EMBL" id="BEZZ01009067">
    <property type="protein sequence ID" value="GCC16503.1"/>
    <property type="molecule type" value="Genomic_DNA"/>
</dbReference>
<evidence type="ECO:0000313" key="1">
    <source>
        <dbReference type="EMBL" id="GCC16503.1"/>
    </source>
</evidence>
<comment type="caution">
    <text evidence="1">The sequence shown here is derived from an EMBL/GenBank/DDBJ whole genome shotgun (WGS) entry which is preliminary data.</text>
</comment>
<reference evidence="1 2" key="1">
    <citation type="journal article" date="2018" name="Nat. Ecol. Evol.">
        <title>Shark genomes provide insights into elasmobranch evolution and the origin of vertebrates.</title>
        <authorList>
            <person name="Hara Y"/>
            <person name="Yamaguchi K"/>
            <person name="Onimaru K"/>
            <person name="Kadota M"/>
            <person name="Koyanagi M"/>
            <person name="Keeley SD"/>
            <person name="Tatsumi K"/>
            <person name="Tanaka K"/>
            <person name="Motone F"/>
            <person name="Kageyama Y"/>
            <person name="Nozu R"/>
            <person name="Adachi N"/>
            <person name="Nishimura O"/>
            <person name="Nakagawa R"/>
            <person name="Tanegashima C"/>
            <person name="Kiyatake I"/>
            <person name="Matsumoto R"/>
            <person name="Murakumo K"/>
            <person name="Nishida K"/>
            <person name="Terakita A"/>
            <person name="Kuratani S"/>
            <person name="Sato K"/>
            <person name="Hyodo S Kuraku.S."/>
        </authorList>
    </citation>
    <scope>NUCLEOTIDE SEQUENCE [LARGE SCALE GENOMIC DNA]</scope>
</reference>
<dbReference type="OrthoDB" id="5132116at2759"/>
<organism evidence="1 2">
    <name type="scientific">Chiloscyllium punctatum</name>
    <name type="common">Brownbanded bambooshark</name>
    <name type="synonym">Hemiscyllium punctatum</name>
    <dbReference type="NCBI Taxonomy" id="137246"/>
    <lineage>
        <taxon>Eukaryota</taxon>
        <taxon>Metazoa</taxon>
        <taxon>Chordata</taxon>
        <taxon>Craniata</taxon>
        <taxon>Vertebrata</taxon>
        <taxon>Chondrichthyes</taxon>
        <taxon>Elasmobranchii</taxon>
        <taxon>Galeomorphii</taxon>
        <taxon>Galeoidea</taxon>
        <taxon>Orectolobiformes</taxon>
        <taxon>Hemiscylliidae</taxon>
        <taxon>Chiloscyllium</taxon>
    </lineage>
</organism>
<keyword evidence="2" id="KW-1185">Reference proteome</keyword>
<feature type="non-terminal residue" evidence="1">
    <location>
        <position position="1"/>
    </location>
</feature>
<sequence length="57" mass="6234">ADFPTTVGLINHDEAVMEIDGEKDAKSGKTYYIDTNSLHVPREGVEVISPLKNAMSE</sequence>
<dbReference type="STRING" id="137246.A0A401RED9"/>
<accession>A0A401RED9</accession>
<gene>
    <name evidence="1" type="ORF">chiPu_0022583</name>
</gene>
<proteinExistence type="predicted"/>
<dbReference type="Proteomes" id="UP000287033">
    <property type="component" value="Unassembled WGS sequence"/>
</dbReference>
<dbReference type="AlphaFoldDB" id="A0A401RED9"/>